<sequence>MMVPENLNYTSWLTVKQMMSKNFIVLHPDDSLRTVVQHYQDSRLDTLPVVDNDGKLTGVFPKKRLYRALLDGSSLDDPCTPYIIYQPVSISSDLCYDDMSMAVRTSKSLVDYVVAVDHENKPVGMIGTAEYLRGSQKVIITSHVLLESIFNADYEGIIVIDNTGKILRINPVAETMFGFNSSEVKGLLLEHVLPDLKLFNGRNRGVKQIIQSLPVIVSQVPILANDIQIGTKIAFVDISDMEEMARELEIVKDLQTNLDGVLNATSDGVFVSDISGSVKYVNASGCRLIGNTTEEMAGMPIKKLLSSAVPAEVSKTGVAEVEVCSIKDRNCIVSHIPINKVIDDETRTVGVVSTIYLDDNRLTEEIARKWLSLRQQIQYYRDELEKHGNSFDNLVSKNPAFTKMKKDAQRIARSSSTVLLTGESGVGKDMFAHAIHAASPRANHPFVKVNCAAIPESLLESELFGYTPGSFTGASKKGKIGYFTQAHEGTIFLDEIGDMPLSIQAKILQVLQDKEFMQVGGVSPEKVDVRIIAATNKDLREAIKEGTFRLDLYYRLNVIQFSLPSLRERSEDIIPLAEVFITKYNEILGANVVGINKAARDALLIYSWPGNIRELENAIERAANYVWEGEIGIEHLSAQIFQFNQKAYEPSSYRAVLNDVDKEMLLVALKKANGNKSAAARLLKMSRSAFYEKLGKYGLC</sequence>
<dbReference type="InterPro" id="IPR000014">
    <property type="entry name" value="PAS"/>
</dbReference>
<dbReference type="SUPFAM" id="SSF55785">
    <property type="entry name" value="PYP-like sensor domain (PAS domain)"/>
    <property type="match status" value="2"/>
</dbReference>
<dbReference type="Gene3D" id="3.10.580.10">
    <property type="entry name" value="CBS-domain"/>
    <property type="match status" value="1"/>
</dbReference>
<reference evidence="10 11" key="1">
    <citation type="submission" date="2011-11" db="EMBL/GenBank/DDBJ databases">
        <title>The Noncontiguous Finished genome of Desulfosporosinus youngiae DSM 17734.</title>
        <authorList>
            <consortium name="US DOE Joint Genome Institute (JGI-PGF)"/>
            <person name="Lucas S."/>
            <person name="Han J."/>
            <person name="Lapidus A."/>
            <person name="Cheng J.-F."/>
            <person name="Goodwin L."/>
            <person name="Pitluck S."/>
            <person name="Peters L."/>
            <person name="Ovchinnikova G."/>
            <person name="Lu M."/>
            <person name="Land M.L."/>
            <person name="Hauser L."/>
            <person name="Pester M."/>
            <person name="Spring S."/>
            <person name="Ollivier B."/>
            <person name="Rattei T."/>
            <person name="Klenk H.-P."/>
            <person name="Wagner M."/>
            <person name="Loy A."/>
            <person name="Woyke T.J."/>
        </authorList>
    </citation>
    <scope>NUCLEOTIDE SEQUENCE [LARGE SCALE GENOMIC DNA]</scope>
    <source>
        <strain evidence="10 11">DSM 17734</strain>
    </source>
</reference>
<evidence type="ECO:0000256" key="2">
    <source>
        <dbReference type="ARBA" id="ARBA00022840"/>
    </source>
</evidence>
<dbReference type="InterPro" id="IPR003593">
    <property type="entry name" value="AAA+_ATPase"/>
</dbReference>
<feature type="domain" description="PAS" evidence="8">
    <location>
        <begin position="254"/>
        <end position="298"/>
    </location>
</feature>
<keyword evidence="6" id="KW-0129">CBS domain</keyword>
<keyword evidence="2" id="KW-0067">ATP-binding</keyword>
<dbReference type="SUPFAM" id="SSF54631">
    <property type="entry name" value="CBS-domain pair"/>
    <property type="match status" value="1"/>
</dbReference>
<keyword evidence="4" id="KW-0238">DNA-binding</keyword>
<evidence type="ECO:0000259" key="7">
    <source>
        <dbReference type="PROSITE" id="PS50045"/>
    </source>
</evidence>
<gene>
    <name evidence="10" type="ORF">DesyoDRAFT_1035</name>
</gene>
<dbReference type="STRING" id="768710.DesyoDRAFT_1035"/>
<dbReference type="PROSITE" id="PS50045">
    <property type="entry name" value="SIGMA54_INTERACT_4"/>
    <property type="match status" value="1"/>
</dbReference>
<dbReference type="Pfam" id="PF00989">
    <property type="entry name" value="PAS"/>
    <property type="match status" value="1"/>
</dbReference>
<dbReference type="InterPro" id="IPR058031">
    <property type="entry name" value="AAA_lid_NorR"/>
</dbReference>
<dbReference type="RefSeq" id="WP_007780285.1">
    <property type="nucleotide sequence ID" value="NZ_CM001441.1"/>
</dbReference>
<accession>H5Y209</accession>
<dbReference type="AlphaFoldDB" id="H5Y209"/>
<evidence type="ECO:0000259" key="9">
    <source>
        <dbReference type="PROSITE" id="PS51371"/>
    </source>
</evidence>
<dbReference type="PROSITE" id="PS00675">
    <property type="entry name" value="SIGMA54_INTERACT_1"/>
    <property type="match status" value="1"/>
</dbReference>
<dbReference type="eggNOG" id="COG3829">
    <property type="taxonomic scope" value="Bacteria"/>
</dbReference>
<feature type="domain" description="PAS" evidence="8">
    <location>
        <begin position="142"/>
        <end position="186"/>
    </location>
</feature>
<dbReference type="Gene3D" id="1.10.10.60">
    <property type="entry name" value="Homeodomain-like"/>
    <property type="match status" value="1"/>
</dbReference>
<dbReference type="InterPro" id="IPR025943">
    <property type="entry name" value="Sigma_54_int_dom_ATP-bd_2"/>
</dbReference>
<feature type="domain" description="CBS" evidence="9">
    <location>
        <begin position="19"/>
        <end position="75"/>
    </location>
</feature>
<feature type="domain" description="Sigma-54 factor interaction" evidence="7">
    <location>
        <begin position="394"/>
        <end position="624"/>
    </location>
</feature>
<dbReference type="Gene3D" id="3.30.450.20">
    <property type="entry name" value="PAS domain"/>
    <property type="match status" value="2"/>
</dbReference>
<dbReference type="SUPFAM" id="SSF52540">
    <property type="entry name" value="P-loop containing nucleoside triphosphate hydrolases"/>
    <property type="match status" value="1"/>
</dbReference>
<dbReference type="CDD" id="cd00130">
    <property type="entry name" value="PAS"/>
    <property type="match status" value="1"/>
</dbReference>
<keyword evidence="11" id="KW-1185">Reference proteome</keyword>
<dbReference type="InterPro" id="IPR027417">
    <property type="entry name" value="P-loop_NTPase"/>
</dbReference>
<dbReference type="InterPro" id="IPR046342">
    <property type="entry name" value="CBS_dom_sf"/>
</dbReference>
<dbReference type="PANTHER" id="PTHR32071:SF57">
    <property type="entry name" value="C4-DICARBOXYLATE TRANSPORT TRANSCRIPTIONAL REGULATORY PROTEIN DCTD"/>
    <property type="match status" value="1"/>
</dbReference>
<dbReference type="CDD" id="cd02205">
    <property type="entry name" value="CBS_pair_SF"/>
    <property type="match status" value="1"/>
</dbReference>
<evidence type="ECO:0000256" key="3">
    <source>
        <dbReference type="ARBA" id="ARBA00023015"/>
    </source>
</evidence>
<dbReference type="GO" id="GO:0005524">
    <property type="term" value="F:ATP binding"/>
    <property type="evidence" value="ECO:0007669"/>
    <property type="project" value="UniProtKB-KW"/>
</dbReference>
<name>H5Y209_9FIRM</name>
<evidence type="ECO:0000259" key="8">
    <source>
        <dbReference type="PROSITE" id="PS50112"/>
    </source>
</evidence>
<dbReference type="PANTHER" id="PTHR32071">
    <property type="entry name" value="TRANSCRIPTIONAL REGULATORY PROTEIN"/>
    <property type="match status" value="1"/>
</dbReference>
<evidence type="ECO:0000313" key="11">
    <source>
        <dbReference type="Proteomes" id="UP000005104"/>
    </source>
</evidence>
<dbReference type="NCBIfam" id="TIGR00229">
    <property type="entry name" value="sensory_box"/>
    <property type="match status" value="1"/>
</dbReference>
<dbReference type="InterPro" id="IPR025944">
    <property type="entry name" value="Sigma_54_int_dom_CS"/>
</dbReference>
<keyword evidence="3" id="KW-0805">Transcription regulation</keyword>
<dbReference type="InterPro" id="IPR035965">
    <property type="entry name" value="PAS-like_dom_sf"/>
</dbReference>
<dbReference type="PROSITE" id="PS50112">
    <property type="entry name" value="PAS"/>
    <property type="match status" value="2"/>
</dbReference>
<dbReference type="PROSITE" id="PS00688">
    <property type="entry name" value="SIGMA54_INTERACT_3"/>
    <property type="match status" value="1"/>
</dbReference>
<dbReference type="OrthoDB" id="9765164at2"/>
<dbReference type="InterPro" id="IPR000644">
    <property type="entry name" value="CBS_dom"/>
</dbReference>
<keyword evidence="5" id="KW-0804">Transcription</keyword>
<dbReference type="GO" id="GO:0006355">
    <property type="term" value="P:regulation of DNA-templated transcription"/>
    <property type="evidence" value="ECO:0007669"/>
    <property type="project" value="InterPro"/>
</dbReference>
<dbReference type="PROSITE" id="PS00676">
    <property type="entry name" value="SIGMA54_INTERACT_2"/>
    <property type="match status" value="1"/>
</dbReference>
<dbReference type="SUPFAM" id="SSF46689">
    <property type="entry name" value="Homeodomain-like"/>
    <property type="match status" value="1"/>
</dbReference>
<dbReference type="Pfam" id="PF00158">
    <property type="entry name" value="Sigma54_activat"/>
    <property type="match status" value="1"/>
</dbReference>
<dbReference type="Gene3D" id="1.10.8.60">
    <property type="match status" value="1"/>
</dbReference>
<dbReference type="PRINTS" id="PR01590">
    <property type="entry name" value="HTHFIS"/>
</dbReference>
<dbReference type="Pfam" id="PF25601">
    <property type="entry name" value="AAA_lid_14"/>
    <property type="match status" value="1"/>
</dbReference>
<dbReference type="SMART" id="SM00382">
    <property type="entry name" value="AAA"/>
    <property type="match status" value="1"/>
</dbReference>
<proteinExistence type="predicted"/>
<dbReference type="PROSITE" id="PS51371">
    <property type="entry name" value="CBS"/>
    <property type="match status" value="1"/>
</dbReference>
<dbReference type="SMART" id="SM00091">
    <property type="entry name" value="PAS"/>
    <property type="match status" value="2"/>
</dbReference>
<dbReference type="HOGENOM" id="CLU_000445_8_1_9"/>
<dbReference type="InterPro" id="IPR002197">
    <property type="entry name" value="HTH_Fis"/>
</dbReference>
<dbReference type="EMBL" id="CM001441">
    <property type="protein sequence ID" value="EHQ88207.1"/>
    <property type="molecule type" value="Genomic_DNA"/>
</dbReference>
<dbReference type="InterPro" id="IPR013767">
    <property type="entry name" value="PAS_fold"/>
</dbReference>
<dbReference type="Pfam" id="PF02954">
    <property type="entry name" value="HTH_8"/>
    <property type="match status" value="1"/>
</dbReference>
<evidence type="ECO:0000256" key="6">
    <source>
        <dbReference type="PROSITE-ProRule" id="PRU00703"/>
    </source>
</evidence>
<protein>
    <submittedName>
        <fullName evidence="10">PAS domain S-box</fullName>
    </submittedName>
</protein>
<dbReference type="Gene3D" id="3.40.50.300">
    <property type="entry name" value="P-loop containing nucleotide triphosphate hydrolases"/>
    <property type="match status" value="1"/>
</dbReference>
<dbReference type="InterPro" id="IPR025662">
    <property type="entry name" value="Sigma_54_int_dom_ATP-bd_1"/>
</dbReference>
<dbReference type="CDD" id="cd00009">
    <property type="entry name" value="AAA"/>
    <property type="match status" value="1"/>
</dbReference>
<dbReference type="FunFam" id="3.40.50.300:FF:000006">
    <property type="entry name" value="DNA-binding transcriptional regulator NtrC"/>
    <property type="match status" value="1"/>
</dbReference>
<dbReference type="InterPro" id="IPR002078">
    <property type="entry name" value="Sigma_54_int"/>
</dbReference>
<evidence type="ECO:0000256" key="1">
    <source>
        <dbReference type="ARBA" id="ARBA00022741"/>
    </source>
</evidence>
<dbReference type="Proteomes" id="UP000005104">
    <property type="component" value="Chromosome"/>
</dbReference>
<dbReference type="SMART" id="SM00116">
    <property type="entry name" value="CBS"/>
    <property type="match status" value="1"/>
</dbReference>
<organism evidence="10 11">
    <name type="scientific">Desulfosporosinus youngiae DSM 17734</name>
    <dbReference type="NCBI Taxonomy" id="768710"/>
    <lineage>
        <taxon>Bacteria</taxon>
        <taxon>Bacillati</taxon>
        <taxon>Bacillota</taxon>
        <taxon>Clostridia</taxon>
        <taxon>Eubacteriales</taxon>
        <taxon>Desulfitobacteriaceae</taxon>
        <taxon>Desulfosporosinus</taxon>
    </lineage>
</organism>
<dbReference type="Pfam" id="PF00571">
    <property type="entry name" value="CBS"/>
    <property type="match status" value="1"/>
</dbReference>
<dbReference type="InterPro" id="IPR009057">
    <property type="entry name" value="Homeodomain-like_sf"/>
</dbReference>
<dbReference type="GO" id="GO:0043565">
    <property type="term" value="F:sequence-specific DNA binding"/>
    <property type="evidence" value="ECO:0007669"/>
    <property type="project" value="InterPro"/>
</dbReference>
<keyword evidence="1" id="KW-0547">Nucleotide-binding</keyword>
<evidence type="ECO:0000256" key="4">
    <source>
        <dbReference type="ARBA" id="ARBA00023125"/>
    </source>
</evidence>
<evidence type="ECO:0000313" key="10">
    <source>
        <dbReference type="EMBL" id="EHQ88207.1"/>
    </source>
</evidence>
<evidence type="ECO:0000256" key="5">
    <source>
        <dbReference type="ARBA" id="ARBA00023163"/>
    </source>
</evidence>
<dbReference type="Pfam" id="PF13188">
    <property type="entry name" value="PAS_8"/>
    <property type="match status" value="1"/>
</dbReference>